<feature type="compositionally biased region" description="Polar residues" evidence="1">
    <location>
        <begin position="48"/>
        <end position="67"/>
    </location>
</feature>
<dbReference type="EMBL" id="HBHT01000399">
    <property type="protein sequence ID" value="CAD9939700.1"/>
    <property type="molecule type" value="Transcribed_RNA"/>
</dbReference>
<feature type="region of interest" description="Disordered" evidence="1">
    <location>
        <begin position="13"/>
        <end position="98"/>
    </location>
</feature>
<name>A0A7S2VA91_9STRA</name>
<protein>
    <submittedName>
        <fullName evidence="2">Uncharacterized protein</fullName>
    </submittedName>
</protein>
<feature type="region of interest" description="Disordered" evidence="1">
    <location>
        <begin position="119"/>
        <end position="140"/>
    </location>
</feature>
<dbReference type="AlphaFoldDB" id="A0A7S2VA91"/>
<feature type="compositionally biased region" description="Polar residues" evidence="1">
    <location>
        <begin position="78"/>
        <end position="89"/>
    </location>
</feature>
<accession>A0A7S2VA91</accession>
<organism evidence="2">
    <name type="scientific">Entomoneis paludosa</name>
    <dbReference type="NCBI Taxonomy" id="265537"/>
    <lineage>
        <taxon>Eukaryota</taxon>
        <taxon>Sar</taxon>
        <taxon>Stramenopiles</taxon>
        <taxon>Ochrophyta</taxon>
        <taxon>Bacillariophyta</taxon>
        <taxon>Bacillariophyceae</taxon>
        <taxon>Bacillariophycidae</taxon>
        <taxon>Entomoneidaceae</taxon>
        <taxon>Entomoneis</taxon>
    </lineage>
</organism>
<feature type="compositionally biased region" description="Low complexity" evidence="1">
    <location>
        <begin position="125"/>
        <end position="135"/>
    </location>
</feature>
<feature type="compositionally biased region" description="Basic residues" evidence="1">
    <location>
        <begin position="37"/>
        <end position="47"/>
    </location>
</feature>
<proteinExistence type="predicted"/>
<gene>
    <name evidence="2" type="ORF">APAL1065_LOCUS234</name>
</gene>
<evidence type="ECO:0000256" key="1">
    <source>
        <dbReference type="SAM" id="MobiDB-lite"/>
    </source>
</evidence>
<evidence type="ECO:0000313" key="2">
    <source>
        <dbReference type="EMBL" id="CAD9939700.1"/>
    </source>
</evidence>
<sequence>MFLNAKLATQIAQDELKRRGQKTTGGQSAAAAAEARRKGRSIPKSSRKGGSSTAGSNSTISTKSKQTSRMKKPDEMSITISNDTVSMTLQDEDELTESSFHCHSTATASDVGAGLLTEQDEQKSTTDQSISTIQSRNSNRRTTTLSVARASSRANIVPTLCSKSGTRWASSQLSKTLEIVR</sequence>
<reference evidence="2" key="1">
    <citation type="submission" date="2021-01" db="EMBL/GenBank/DDBJ databases">
        <authorList>
            <person name="Corre E."/>
            <person name="Pelletier E."/>
            <person name="Niang G."/>
            <person name="Scheremetjew M."/>
            <person name="Finn R."/>
            <person name="Kale V."/>
            <person name="Holt S."/>
            <person name="Cochrane G."/>
            <person name="Meng A."/>
            <person name="Brown T."/>
            <person name="Cohen L."/>
        </authorList>
    </citation>
    <scope>NUCLEOTIDE SEQUENCE</scope>
    <source>
        <strain evidence="2">CCMP125</strain>
    </source>
</reference>